<evidence type="ECO:0000313" key="3">
    <source>
        <dbReference type="Proteomes" id="UP000015105"/>
    </source>
</evidence>
<keyword evidence="3" id="KW-1185">Reference proteome</keyword>
<name>A0A453L1Z5_AEGTS</name>
<dbReference type="EnsemblPlants" id="AET5Gv20597700.62">
    <property type="protein sequence ID" value="AET5Gv20597700.62"/>
    <property type="gene ID" value="AET5Gv20597700"/>
</dbReference>
<feature type="region of interest" description="Disordered" evidence="1">
    <location>
        <begin position="59"/>
        <end position="90"/>
    </location>
</feature>
<evidence type="ECO:0000313" key="2">
    <source>
        <dbReference type="EnsemblPlants" id="AET5Gv20597700.62"/>
    </source>
</evidence>
<proteinExistence type="predicted"/>
<dbReference type="Proteomes" id="UP000015105">
    <property type="component" value="Chromosome 5D"/>
</dbReference>
<dbReference type="Gramene" id="AET5Gv20597700.62">
    <property type="protein sequence ID" value="AET5Gv20597700.62"/>
    <property type="gene ID" value="AET5Gv20597700"/>
</dbReference>
<reference evidence="2" key="4">
    <citation type="submission" date="2019-03" db="UniProtKB">
        <authorList>
            <consortium name="EnsemblPlants"/>
        </authorList>
    </citation>
    <scope>IDENTIFICATION</scope>
</reference>
<reference evidence="3" key="2">
    <citation type="journal article" date="2017" name="Nat. Plants">
        <title>The Aegilops tauschii genome reveals multiple impacts of transposons.</title>
        <authorList>
            <person name="Zhao G."/>
            <person name="Zou C."/>
            <person name="Li K."/>
            <person name="Wang K."/>
            <person name="Li T."/>
            <person name="Gao L."/>
            <person name="Zhang X."/>
            <person name="Wang H."/>
            <person name="Yang Z."/>
            <person name="Liu X."/>
            <person name="Jiang W."/>
            <person name="Mao L."/>
            <person name="Kong X."/>
            <person name="Jiao Y."/>
            <person name="Jia J."/>
        </authorList>
    </citation>
    <scope>NUCLEOTIDE SEQUENCE [LARGE SCALE GENOMIC DNA]</scope>
    <source>
        <strain evidence="3">cv. AL8/78</strain>
    </source>
</reference>
<evidence type="ECO:0000256" key="1">
    <source>
        <dbReference type="SAM" id="MobiDB-lite"/>
    </source>
</evidence>
<reference evidence="2" key="5">
    <citation type="journal article" date="2021" name="G3 (Bethesda)">
        <title>Aegilops tauschii genome assembly Aet v5.0 features greater sequence contiguity and improved annotation.</title>
        <authorList>
            <person name="Wang L."/>
            <person name="Zhu T."/>
            <person name="Rodriguez J.C."/>
            <person name="Deal K.R."/>
            <person name="Dubcovsky J."/>
            <person name="McGuire P.E."/>
            <person name="Lux T."/>
            <person name="Spannagl M."/>
            <person name="Mayer K.F.X."/>
            <person name="Baldrich P."/>
            <person name="Meyers B.C."/>
            <person name="Huo N."/>
            <person name="Gu Y.Q."/>
            <person name="Zhou H."/>
            <person name="Devos K.M."/>
            <person name="Bennetzen J.L."/>
            <person name="Unver T."/>
            <person name="Budak H."/>
            <person name="Gulick P.J."/>
            <person name="Galiba G."/>
            <person name="Kalapos B."/>
            <person name="Nelson D.R."/>
            <person name="Li P."/>
            <person name="You F.M."/>
            <person name="Luo M.C."/>
            <person name="Dvorak J."/>
        </authorList>
    </citation>
    <scope>NUCLEOTIDE SEQUENCE [LARGE SCALE GENOMIC DNA]</scope>
    <source>
        <strain evidence="2">cv. AL8/78</strain>
    </source>
</reference>
<protein>
    <submittedName>
        <fullName evidence="2">Uncharacterized protein</fullName>
    </submittedName>
</protein>
<dbReference type="AlphaFoldDB" id="A0A453L1Z5"/>
<organism evidence="2 3">
    <name type="scientific">Aegilops tauschii subsp. strangulata</name>
    <name type="common">Goatgrass</name>
    <dbReference type="NCBI Taxonomy" id="200361"/>
    <lineage>
        <taxon>Eukaryota</taxon>
        <taxon>Viridiplantae</taxon>
        <taxon>Streptophyta</taxon>
        <taxon>Embryophyta</taxon>
        <taxon>Tracheophyta</taxon>
        <taxon>Spermatophyta</taxon>
        <taxon>Magnoliopsida</taxon>
        <taxon>Liliopsida</taxon>
        <taxon>Poales</taxon>
        <taxon>Poaceae</taxon>
        <taxon>BOP clade</taxon>
        <taxon>Pooideae</taxon>
        <taxon>Triticodae</taxon>
        <taxon>Triticeae</taxon>
        <taxon>Triticinae</taxon>
        <taxon>Aegilops</taxon>
    </lineage>
</organism>
<accession>A0A453L1Z5</accession>
<feature type="compositionally biased region" description="Polar residues" evidence="1">
    <location>
        <begin position="62"/>
        <end position="74"/>
    </location>
</feature>
<sequence>MSCMRLQQPRPIRRLNWVAQKQDLQNLNARMKKYNTIMKATDEVTSSIISMMGGAIEDQKRASSSNAGISSHNLSEADDDVKTLIPESLP</sequence>
<reference evidence="2" key="3">
    <citation type="journal article" date="2017" name="Nature">
        <title>Genome sequence of the progenitor of the wheat D genome Aegilops tauschii.</title>
        <authorList>
            <person name="Luo M.C."/>
            <person name="Gu Y.Q."/>
            <person name="Puiu D."/>
            <person name="Wang H."/>
            <person name="Twardziok S.O."/>
            <person name="Deal K.R."/>
            <person name="Huo N."/>
            <person name="Zhu T."/>
            <person name="Wang L."/>
            <person name="Wang Y."/>
            <person name="McGuire P.E."/>
            <person name="Liu S."/>
            <person name="Long H."/>
            <person name="Ramasamy R.K."/>
            <person name="Rodriguez J.C."/>
            <person name="Van S.L."/>
            <person name="Yuan L."/>
            <person name="Wang Z."/>
            <person name="Xia Z."/>
            <person name="Xiao L."/>
            <person name="Anderson O.D."/>
            <person name="Ouyang S."/>
            <person name="Liang Y."/>
            <person name="Zimin A.V."/>
            <person name="Pertea G."/>
            <person name="Qi P."/>
            <person name="Bennetzen J.L."/>
            <person name="Dai X."/>
            <person name="Dawson M.W."/>
            <person name="Muller H.G."/>
            <person name="Kugler K."/>
            <person name="Rivarola-Duarte L."/>
            <person name="Spannagl M."/>
            <person name="Mayer K.F.X."/>
            <person name="Lu F.H."/>
            <person name="Bevan M.W."/>
            <person name="Leroy P."/>
            <person name="Li P."/>
            <person name="You F.M."/>
            <person name="Sun Q."/>
            <person name="Liu Z."/>
            <person name="Lyons E."/>
            <person name="Wicker T."/>
            <person name="Salzberg S.L."/>
            <person name="Devos K.M."/>
            <person name="Dvorak J."/>
        </authorList>
    </citation>
    <scope>NUCLEOTIDE SEQUENCE [LARGE SCALE GENOMIC DNA]</scope>
    <source>
        <strain evidence="2">cv. AL8/78</strain>
    </source>
</reference>
<reference evidence="3" key="1">
    <citation type="journal article" date="2014" name="Science">
        <title>Ancient hybridizations among the ancestral genomes of bread wheat.</title>
        <authorList>
            <consortium name="International Wheat Genome Sequencing Consortium,"/>
            <person name="Marcussen T."/>
            <person name="Sandve S.R."/>
            <person name="Heier L."/>
            <person name="Spannagl M."/>
            <person name="Pfeifer M."/>
            <person name="Jakobsen K.S."/>
            <person name="Wulff B.B."/>
            <person name="Steuernagel B."/>
            <person name="Mayer K.F."/>
            <person name="Olsen O.A."/>
        </authorList>
    </citation>
    <scope>NUCLEOTIDE SEQUENCE [LARGE SCALE GENOMIC DNA]</scope>
    <source>
        <strain evidence="3">cv. AL8/78</strain>
    </source>
</reference>